<dbReference type="GO" id="GO:0016740">
    <property type="term" value="F:transferase activity"/>
    <property type="evidence" value="ECO:0007669"/>
    <property type="project" value="UniProtKB-KW"/>
</dbReference>
<keyword evidence="2" id="KW-0808">Transferase</keyword>
<name>A0A6N8J756_9BACT</name>
<dbReference type="Proteomes" id="UP000468388">
    <property type="component" value="Unassembled WGS sequence"/>
</dbReference>
<dbReference type="Pfam" id="PF00535">
    <property type="entry name" value="Glycos_transf_2"/>
    <property type="match status" value="1"/>
</dbReference>
<evidence type="ECO:0000259" key="1">
    <source>
        <dbReference type="Pfam" id="PF00535"/>
    </source>
</evidence>
<dbReference type="AlphaFoldDB" id="A0A6N8J756"/>
<dbReference type="PANTHER" id="PTHR43685">
    <property type="entry name" value="GLYCOSYLTRANSFERASE"/>
    <property type="match status" value="1"/>
</dbReference>
<accession>A0A6N8J756</accession>
<dbReference type="EMBL" id="WRXO01000002">
    <property type="protein sequence ID" value="MVT41095.1"/>
    <property type="molecule type" value="Genomic_DNA"/>
</dbReference>
<dbReference type="SUPFAM" id="SSF53448">
    <property type="entry name" value="Nucleotide-diphospho-sugar transferases"/>
    <property type="match status" value="1"/>
</dbReference>
<organism evidence="2 3">
    <name type="scientific">Chitinophaga oryziterrae</name>
    <dbReference type="NCBI Taxonomy" id="1031224"/>
    <lineage>
        <taxon>Bacteria</taxon>
        <taxon>Pseudomonadati</taxon>
        <taxon>Bacteroidota</taxon>
        <taxon>Chitinophagia</taxon>
        <taxon>Chitinophagales</taxon>
        <taxon>Chitinophagaceae</taxon>
        <taxon>Chitinophaga</taxon>
    </lineage>
</organism>
<evidence type="ECO:0000313" key="3">
    <source>
        <dbReference type="Proteomes" id="UP000468388"/>
    </source>
</evidence>
<comment type="caution">
    <text evidence="2">The sequence shown here is derived from an EMBL/GenBank/DDBJ whole genome shotgun (WGS) entry which is preliminary data.</text>
</comment>
<dbReference type="OrthoDB" id="597270at2"/>
<protein>
    <submittedName>
        <fullName evidence="2">Glycosyltransferase</fullName>
    </submittedName>
</protein>
<keyword evidence="3" id="KW-1185">Reference proteome</keyword>
<gene>
    <name evidence="2" type="ORF">GO495_10925</name>
</gene>
<reference evidence="2 3" key="1">
    <citation type="submission" date="2019-12" db="EMBL/GenBank/DDBJ databases">
        <title>The draft genomic sequence of strain Chitinophaga oryziterrae JCM 16595.</title>
        <authorList>
            <person name="Zhang X."/>
        </authorList>
    </citation>
    <scope>NUCLEOTIDE SEQUENCE [LARGE SCALE GENOMIC DNA]</scope>
    <source>
        <strain evidence="2 3">JCM 16595</strain>
    </source>
</reference>
<feature type="domain" description="Glycosyltransferase 2-like" evidence="1">
    <location>
        <begin position="13"/>
        <end position="169"/>
    </location>
</feature>
<sequence>METITSPAHPLVSVIIPCYNHGRYLIQAVESVWLQHYPNVEIIVVDDGSTDNTQDILKGIPGVKNIYQRNKGLSAARNTGIQQSSGDVLIFLDADDWLLDHAIETNLSYLQWDKNLAFVSGAHEKFYVDSNERIVVEQQVNADHYLHLLHGNYIGMHATVMFRRWVFDKYLYDESLKACEDYDLYLRITRSFPVFHHSNKIAAYRIHQKNMSGNTRLMLSSVLKTLKQQQKVLKTAEEKQAYRSGYDTFKKYYCSLLHKELLSGKKPLRSLRILALLRYQPMWMLKLIKIRYLNVEKNVEKDPS</sequence>
<evidence type="ECO:0000313" key="2">
    <source>
        <dbReference type="EMBL" id="MVT41095.1"/>
    </source>
</evidence>
<dbReference type="InterPro" id="IPR029044">
    <property type="entry name" value="Nucleotide-diphossugar_trans"/>
</dbReference>
<dbReference type="PANTHER" id="PTHR43685:SF2">
    <property type="entry name" value="GLYCOSYLTRANSFERASE 2-LIKE DOMAIN-CONTAINING PROTEIN"/>
    <property type="match status" value="1"/>
</dbReference>
<dbReference type="Gene3D" id="3.90.550.10">
    <property type="entry name" value="Spore Coat Polysaccharide Biosynthesis Protein SpsA, Chain A"/>
    <property type="match status" value="1"/>
</dbReference>
<dbReference type="InterPro" id="IPR050834">
    <property type="entry name" value="Glycosyltransf_2"/>
</dbReference>
<dbReference type="RefSeq" id="WP_157299709.1">
    <property type="nucleotide sequence ID" value="NZ_BAAAZB010000010.1"/>
</dbReference>
<dbReference type="InterPro" id="IPR001173">
    <property type="entry name" value="Glyco_trans_2-like"/>
</dbReference>
<proteinExistence type="predicted"/>